<dbReference type="STRING" id="688269.Theth_0560"/>
<keyword evidence="2" id="KW-0378">Hydrolase</keyword>
<reference evidence="2 3" key="1">
    <citation type="submission" date="2010-11" db="EMBL/GenBank/DDBJ databases">
        <title>The complete genome of Thermotoga thermarum DSM 5069.</title>
        <authorList>
            <consortium name="US DOE Joint Genome Institute (JGI-PGF)"/>
            <person name="Lucas S."/>
            <person name="Copeland A."/>
            <person name="Lapidus A."/>
            <person name="Bruce D."/>
            <person name="Goodwin L."/>
            <person name="Pitluck S."/>
            <person name="Kyrpides N."/>
            <person name="Mavromatis K."/>
            <person name="Ivanova N."/>
            <person name="Zeytun A."/>
            <person name="Brettin T."/>
            <person name="Detter J.C."/>
            <person name="Tapia R."/>
            <person name="Han C."/>
            <person name="Land M."/>
            <person name="Hauser L."/>
            <person name="Markowitz V."/>
            <person name="Cheng J.-F."/>
            <person name="Hugenholtz P."/>
            <person name="Woyke T."/>
            <person name="Wu D."/>
            <person name="Spring S."/>
            <person name="Schroeder M."/>
            <person name="Brambilla E."/>
            <person name="Klenk H.-P."/>
            <person name="Eisen J.A."/>
        </authorList>
    </citation>
    <scope>NUCLEOTIDE SEQUENCE [LARGE SCALE GENOMIC DNA]</scope>
    <source>
        <strain evidence="2 3">DSM 5069</strain>
    </source>
</reference>
<dbReference type="PANTHER" id="PTHR43155">
    <property type="entry name" value="CYCLIC DI-GMP PHOSPHODIESTERASE PA4108-RELATED"/>
    <property type="match status" value="1"/>
</dbReference>
<proteinExistence type="predicted"/>
<keyword evidence="3" id="KW-1185">Reference proteome</keyword>
<dbReference type="EMBL" id="CP002351">
    <property type="protein sequence ID" value="AEH50649.1"/>
    <property type="molecule type" value="Genomic_DNA"/>
</dbReference>
<dbReference type="Pfam" id="PF13487">
    <property type="entry name" value="HD_5"/>
    <property type="match status" value="1"/>
</dbReference>
<dbReference type="SUPFAM" id="SSF109604">
    <property type="entry name" value="HD-domain/PDEase-like"/>
    <property type="match status" value="2"/>
</dbReference>
<feature type="domain" description="HD-GYP" evidence="1">
    <location>
        <begin position="218"/>
        <end position="413"/>
    </location>
</feature>
<sequence length="435" mass="49846">MEVKLKGTKLESLINLFSLLNVGEYKSFVLHSLHVAKISSQIVDRLMKEIDTDVVYILGLFHDIGLVFKASLENYELFEDMFPKIADLERIVLTFDKANQHSKISYGCVQRFPFLSNNEIVKSALYHHVPIDKIPESEKIALVSNAMLAADVLSRLFLKRQIEFPDEEFLKESMDFLDKSPALHPEVSRVLKEILKDPSVLSQLFDDESHFCSKKDLYIDDVLHFAAIFSALLDFRSPYTRSHTFLVDYVVEKLACEIFKGEFDVNFLKVVALFHDIGKIKIPLQILHKHGRLNEYEMAVMKTHVVETKLMLTKASLEKYADLAGSHHERLDGSGYPLKLTEKQLSIYSRILQVADVFAALTEKRPYRDALEPKEAIEVVREEVESGKLDDYVFEKLEQLVKNNLELPTQRNIMENLLGVESVDQIVVVDANLVV</sequence>
<protein>
    <submittedName>
        <fullName evidence="2">Metal dependent phosphohydrolase</fullName>
    </submittedName>
</protein>
<dbReference type="Gene3D" id="1.10.3210.10">
    <property type="entry name" value="Hypothetical protein af1432"/>
    <property type="match status" value="2"/>
</dbReference>
<dbReference type="SMART" id="SM00471">
    <property type="entry name" value="HDc"/>
    <property type="match status" value="2"/>
</dbReference>
<dbReference type="KEGG" id="tta:Theth_0560"/>
<dbReference type="AlphaFoldDB" id="F7YXK8"/>
<evidence type="ECO:0000259" key="1">
    <source>
        <dbReference type="PROSITE" id="PS51832"/>
    </source>
</evidence>
<dbReference type="Pfam" id="PF01966">
    <property type="entry name" value="HD"/>
    <property type="match status" value="1"/>
</dbReference>
<dbReference type="HOGENOM" id="CLU_040286_2_0_0"/>
<gene>
    <name evidence="2" type="ORF">Theth_0560</name>
</gene>
<dbReference type="PROSITE" id="PS51832">
    <property type="entry name" value="HD_GYP"/>
    <property type="match status" value="1"/>
</dbReference>
<dbReference type="InterPro" id="IPR037522">
    <property type="entry name" value="HD_GYP_dom"/>
</dbReference>
<dbReference type="RefSeq" id="WP_013931872.1">
    <property type="nucleotide sequence ID" value="NC_015707.1"/>
</dbReference>
<accession>F7YXK8</accession>
<dbReference type="CDD" id="cd00077">
    <property type="entry name" value="HDc"/>
    <property type="match status" value="2"/>
</dbReference>
<dbReference type="eggNOG" id="COG2206">
    <property type="taxonomic scope" value="Bacteria"/>
</dbReference>
<organism evidence="2 3">
    <name type="scientific">Pseudothermotoga thermarum DSM 5069</name>
    <dbReference type="NCBI Taxonomy" id="688269"/>
    <lineage>
        <taxon>Bacteria</taxon>
        <taxon>Thermotogati</taxon>
        <taxon>Thermotogota</taxon>
        <taxon>Thermotogae</taxon>
        <taxon>Thermotogales</taxon>
        <taxon>Thermotogaceae</taxon>
        <taxon>Pseudothermotoga</taxon>
    </lineage>
</organism>
<dbReference type="OrthoDB" id="9804747at2"/>
<dbReference type="PATRIC" id="fig|688269.3.peg.580"/>
<dbReference type="GO" id="GO:0004112">
    <property type="term" value="F:cyclic-nucleotide phosphodiesterase activity"/>
    <property type="evidence" value="ECO:0007669"/>
    <property type="project" value="TreeGrafter"/>
</dbReference>
<dbReference type="Proteomes" id="UP000006804">
    <property type="component" value="Chromosome"/>
</dbReference>
<evidence type="ECO:0000313" key="2">
    <source>
        <dbReference type="EMBL" id="AEH50649.1"/>
    </source>
</evidence>
<name>F7YXK8_9THEM</name>
<evidence type="ECO:0000313" key="3">
    <source>
        <dbReference type="Proteomes" id="UP000006804"/>
    </source>
</evidence>
<dbReference type="InterPro" id="IPR006674">
    <property type="entry name" value="HD_domain"/>
</dbReference>
<dbReference type="PANTHER" id="PTHR43155:SF1">
    <property type="entry name" value="3'3'-CGAMP-SPECIFIC PHOSPHODIESTERASE 1"/>
    <property type="match status" value="1"/>
</dbReference>
<dbReference type="InterPro" id="IPR003607">
    <property type="entry name" value="HD/PDEase_dom"/>
</dbReference>
<dbReference type="GO" id="GO:0009214">
    <property type="term" value="P:cyclic nucleotide catabolic process"/>
    <property type="evidence" value="ECO:0007669"/>
    <property type="project" value="TreeGrafter"/>
</dbReference>